<evidence type="ECO:0000256" key="1">
    <source>
        <dbReference type="SAM" id="Coils"/>
    </source>
</evidence>
<dbReference type="EMBL" id="UYRU01093144">
    <property type="protein sequence ID" value="VDN38449.1"/>
    <property type="molecule type" value="Genomic_DNA"/>
</dbReference>
<dbReference type="OrthoDB" id="5848685at2759"/>
<dbReference type="Proteomes" id="UP000281553">
    <property type="component" value="Unassembled WGS sequence"/>
</dbReference>
<keyword evidence="1" id="KW-0175">Coiled coil</keyword>
<name>A0A3P7RC57_DIBLA</name>
<evidence type="ECO:0000313" key="2">
    <source>
        <dbReference type="EMBL" id="VDN38449.1"/>
    </source>
</evidence>
<sequence length="121" mass="13787">MAKRLQPIGCLLPRLSEVRSQYADARETINRLEAAISERDRETEESVHDRDLEKNTLTAKITALEAKAEEGTQAYAQALKVNVSRLYAFSVLFPSTVNGLVQTNTTPHHQHHNFTLRHRHQ</sequence>
<evidence type="ECO:0000313" key="3">
    <source>
        <dbReference type="Proteomes" id="UP000281553"/>
    </source>
</evidence>
<accession>A0A3P7RC57</accession>
<dbReference type="AlphaFoldDB" id="A0A3P7RC57"/>
<reference evidence="2 3" key="1">
    <citation type="submission" date="2018-11" db="EMBL/GenBank/DDBJ databases">
        <authorList>
            <consortium name="Pathogen Informatics"/>
        </authorList>
    </citation>
    <scope>NUCLEOTIDE SEQUENCE [LARGE SCALE GENOMIC DNA]</scope>
</reference>
<organism evidence="2 3">
    <name type="scientific">Dibothriocephalus latus</name>
    <name type="common">Fish tapeworm</name>
    <name type="synonym">Diphyllobothrium latum</name>
    <dbReference type="NCBI Taxonomy" id="60516"/>
    <lineage>
        <taxon>Eukaryota</taxon>
        <taxon>Metazoa</taxon>
        <taxon>Spiralia</taxon>
        <taxon>Lophotrochozoa</taxon>
        <taxon>Platyhelminthes</taxon>
        <taxon>Cestoda</taxon>
        <taxon>Eucestoda</taxon>
        <taxon>Diphyllobothriidea</taxon>
        <taxon>Diphyllobothriidae</taxon>
        <taxon>Dibothriocephalus</taxon>
    </lineage>
</organism>
<gene>
    <name evidence="2" type="ORF">DILT_LOCUS17604</name>
</gene>
<feature type="coiled-coil region" evidence="1">
    <location>
        <begin position="15"/>
        <end position="45"/>
    </location>
</feature>
<protein>
    <submittedName>
        <fullName evidence="2">Uncharacterized protein</fullName>
    </submittedName>
</protein>
<proteinExistence type="predicted"/>
<keyword evidence="3" id="KW-1185">Reference proteome</keyword>